<dbReference type="FunFam" id="3.40.109.10:FF:000001">
    <property type="entry name" value="Nitroreductase family"/>
    <property type="match status" value="1"/>
</dbReference>
<comment type="caution">
    <text evidence="5">The sequence shown here is derived from an EMBL/GenBank/DDBJ whole genome shotgun (WGS) entry which is preliminary data.</text>
</comment>
<dbReference type="EMBL" id="AQGQ01000124">
    <property type="protein sequence ID" value="EOD54229.1"/>
    <property type="molecule type" value="Genomic_DNA"/>
</dbReference>
<dbReference type="PATRIC" id="fig|1268236.3.peg.3026"/>
<keyword evidence="3" id="KW-0560">Oxidoreductase</keyword>
<evidence type="ECO:0000256" key="1">
    <source>
        <dbReference type="ARBA" id="ARBA00004496"/>
    </source>
</evidence>
<dbReference type="InterPro" id="IPR000415">
    <property type="entry name" value="Nitroreductase-like"/>
</dbReference>
<dbReference type="Proteomes" id="UP000013526">
    <property type="component" value="Unassembled WGS sequence"/>
</dbReference>
<dbReference type="SUPFAM" id="SSF55469">
    <property type="entry name" value="FMN-dependent nitroreductase-like"/>
    <property type="match status" value="1"/>
</dbReference>
<dbReference type="OrthoDB" id="9810617at2"/>
<evidence type="ECO:0000256" key="2">
    <source>
        <dbReference type="ARBA" id="ARBA00022490"/>
    </source>
</evidence>
<dbReference type="GO" id="GO:0034599">
    <property type="term" value="P:cellular response to oxidative stress"/>
    <property type="evidence" value="ECO:0007669"/>
    <property type="project" value="InterPro"/>
</dbReference>
<accession>R1H6Y4</accession>
<dbReference type="Pfam" id="PF00881">
    <property type="entry name" value="Nitroreductase"/>
    <property type="match status" value="1"/>
</dbReference>
<gene>
    <name evidence="5" type="ORF">G113_15428</name>
</gene>
<dbReference type="PANTHER" id="PTHR43035">
    <property type="entry name" value="FATTY ACID REPRESSION MUTANT PROTEIN 2-RELATED"/>
    <property type="match status" value="1"/>
</dbReference>
<organism evidence="5 6">
    <name type="scientific">Aeromonas molluscorum 848</name>
    <dbReference type="NCBI Taxonomy" id="1268236"/>
    <lineage>
        <taxon>Bacteria</taxon>
        <taxon>Pseudomonadati</taxon>
        <taxon>Pseudomonadota</taxon>
        <taxon>Gammaproteobacteria</taxon>
        <taxon>Aeromonadales</taxon>
        <taxon>Aeromonadaceae</taxon>
        <taxon>Aeromonas</taxon>
    </lineage>
</organism>
<evidence type="ECO:0000313" key="5">
    <source>
        <dbReference type="EMBL" id="EOD54229.1"/>
    </source>
</evidence>
<name>R1H6Y4_9GAMM</name>
<dbReference type="InterPro" id="IPR033877">
    <property type="entry name" value="Frm2/Hbn1"/>
</dbReference>
<keyword evidence="2" id="KW-0963">Cytoplasm</keyword>
<keyword evidence="6" id="KW-1185">Reference proteome</keyword>
<sequence>MSNSFIELMKVRRTIYALGDKVSHSQAQLTGLIQEAIRQSPSSFNSQSSRAVILFSDEHHALWDLTKETLRKIVPADAFPQTENKINGSFRAGFGTVLFFEDTAVIKDLQQKFALYADNFPIWSEHATGIAQFAVWSALAQEGIGASLQHYNPLIDDQVHQRWELPASWLLRAQMPFGSIEQPAGDKTFMDDAERFRVFG</sequence>
<evidence type="ECO:0000256" key="3">
    <source>
        <dbReference type="ARBA" id="ARBA00023002"/>
    </source>
</evidence>
<dbReference type="CDD" id="cd02140">
    <property type="entry name" value="Frm2-like"/>
    <property type="match status" value="1"/>
</dbReference>
<evidence type="ECO:0000313" key="6">
    <source>
        <dbReference type="Proteomes" id="UP000013526"/>
    </source>
</evidence>
<dbReference type="RefSeq" id="WP_005905818.1">
    <property type="nucleotide sequence ID" value="NZ_AQGQ01000124.1"/>
</dbReference>
<dbReference type="AlphaFoldDB" id="R1H6Y4"/>
<feature type="domain" description="Nitroreductase" evidence="4">
    <location>
        <begin position="10"/>
        <end position="178"/>
    </location>
</feature>
<reference evidence="5 6" key="1">
    <citation type="journal article" date="2013" name="Genome Announc.">
        <title>Draft Genome Sequence of Aeromonas molluscorum Strain 848TT, Isolated from Bivalve Molluscs.</title>
        <authorList>
            <person name="Spataro N."/>
            <person name="Farfan M."/>
            <person name="Albarral V."/>
            <person name="Sanglas A."/>
            <person name="Loren J.G."/>
            <person name="Fuste M.C."/>
            <person name="Bosch E."/>
        </authorList>
    </citation>
    <scope>NUCLEOTIDE SEQUENCE [LARGE SCALE GENOMIC DNA]</scope>
    <source>
        <strain evidence="5 6">848</strain>
    </source>
</reference>
<comment type="subcellular location">
    <subcellularLocation>
        <location evidence="1">Cytoplasm</location>
    </subcellularLocation>
</comment>
<proteinExistence type="predicted"/>
<protein>
    <submittedName>
        <fullName evidence="5">Nitroreductase family protein</fullName>
    </submittedName>
</protein>
<dbReference type="PANTHER" id="PTHR43035:SF1">
    <property type="entry name" value="FATTY ACID REPRESSION MUTANT PROTEIN 2-RELATED"/>
    <property type="match status" value="1"/>
</dbReference>
<dbReference type="InterPro" id="IPR029479">
    <property type="entry name" value="Nitroreductase"/>
</dbReference>
<dbReference type="GO" id="GO:0005737">
    <property type="term" value="C:cytoplasm"/>
    <property type="evidence" value="ECO:0007669"/>
    <property type="project" value="UniProtKB-SubCell"/>
</dbReference>
<evidence type="ECO:0000259" key="4">
    <source>
        <dbReference type="Pfam" id="PF00881"/>
    </source>
</evidence>
<dbReference type="Gene3D" id="3.40.109.10">
    <property type="entry name" value="NADH Oxidase"/>
    <property type="match status" value="1"/>
</dbReference>
<dbReference type="GO" id="GO:0016491">
    <property type="term" value="F:oxidoreductase activity"/>
    <property type="evidence" value="ECO:0007669"/>
    <property type="project" value="UniProtKB-KW"/>
</dbReference>